<evidence type="ECO:0000259" key="1">
    <source>
        <dbReference type="Pfam" id="PF05050"/>
    </source>
</evidence>
<dbReference type="InterPro" id="IPR029063">
    <property type="entry name" value="SAM-dependent_MTases_sf"/>
</dbReference>
<dbReference type="InterPro" id="IPR052514">
    <property type="entry name" value="SAM-dependent_MTase"/>
</dbReference>
<dbReference type="PANTHER" id="PTHR34203:SF15">
    <property type="entry name" value="SLL1173 PROTEIN"/>
    <property type="match status" value="1"/>
</dbReference>
<accession>A0ABT6XFA0</accession>
<keyword evidence="2" id="KW-0808">Transferase</keyword>
<sequence>MNPEHILKLRNAAKRASLGGRFMLPLRVLRRAFQGAAGTVRIGDFDGDLGIDLRLSEHMQSRIFWMGYYNREVVATLNQLLQPGMTFIDIGANIGEVSMIAAKRVGAQGSVIAFEPVTHHADRLQRHLSDNALDWVRVERIALGDRTGEQVMYDPAGADNPHDENFGLGSLFGGEDASAIGTVEVTTLDAYLVQNPVQRLDLIKIDIEGAELPCLVGARETISRYLPHLIVEVQAASARAAGYEQSAILEELATHGYTFRRLTIAGATDPVEVGTLHEYQNVLCVPPARTPTRTP</sequence>
<dbReference type="Proteomes" id="UP001321580">
    <property type="component" value="Unassembled WGS sequence"/>
</dbReference>
<evidence type="ECO:0000313" key="3">
    <source>
        <dbReference type="Proteomes" id="UP001321580"/>
    </source>
</evidence>
<proteinExistence type="predicted"/>
<dbReference type="PANTHER" id="PTHR34203">
    <property type="entry name" value="METHYLTRANSFERASE, FKBM FAMILY PROTEIN"/>
    <property type="match status" value="1"/>
</dbReference>
<dbReference type="NCBIfam" id="TIGR01444">
    <property type="entry name" value="fkbM_fam"/>
    <property type="match status" value="1"/>
</dbReference>
<keyword evidence="2" id="KW-0489">Methyltransferase</keyword>
<gene>
    <name evidence="2" type="ORF">QLQ15_07880</name>
</gene>
<dbReference type="Pfam" id="PF05050">
    <property type="entry name" value="Methyltransf_21"/>
    <property type="match status" value="1"/>
</dbReference>
<feature type="domain" description="Methyltransferase FkbM" evidence="1">
    <location>
        <begin position="89"/>
        <end position="258"/>
    </location>
</feature>
<dbReference type="GO" id="GO:0008168">
    <property type="term" value="F:methyltransferase activity"/>
    <property type="evidence" value="ECO:0007669"/>
    <property type="project" value="UniProtKB-KW"/>
</dbReference>
<organism evidence="2 3">
    <name type="scientific">Lysobacter stagni</name>
    <dbReference type="NCBI Taxonomy" id="3045172"/>
    <lineage>
        <taxon>Bacteria</taxon>
        <taxon>Pseudomonadati</taxon>
        <taxon>Pseudomonadota</taxon>
        <taxon>Gammaproteobacteria</taxon>
        <taxon>Lysobacterales</taxon>
        <taxon>Lysobacteraceae</taxon>
        <taxon>Lysobacter</taxon>
    </lineage>
</organism>
<comment type="caution">
    <text evidence="2">The sequence shown here is derived from an EMBL/GenBank/DDBJ whole genome shotgun (WGS) entry which is preliminary data.</text>
</comment>
<dbReference type="InterPro" id="IPR006342">
    <property type="entry name" value="FkbM_mtfrase"/>
</dbReference>
<evidence type="ECO:0000313" key="2">
    <source>
        <dbReference type="EMBL" id="MDI9238832.1"/>
    </source>
</evidence>
<protein>
    <submittedName>
        <fullName evidence="2">FkbM family methyltransferase</fullName>
        <ecNumber evidence="2">2.1.1.-</ecNumber>
    </submittedName>
</protein>
<dbReference type="SUPFAM" id="SSF53335">
    <property type="entry name" value="S-adenosyl-L-methionine-dependent methyltransferases"/>
    <property type="match status" value="1"/>
</dbReference>
<dbReference type="Gene3D" id="3.40.50.150">
    <property type="entry name" value="Vaccinia Virus protein VP39"/>
    <property type="match status" value="1"/>
</dbReference>
<keyword evidence="3" id="KW-1185">Reference proteome</keyword>
<reference evidence="2 3" key="1">
    <citation type="submission" date="2023-05" db="EMBL/GenBank/DDBJ databases">
        <title>Lysobacter sp. strain LF1 Genome sequencing and assembly.</title>
        <authorList>
            <person name="Jung Y."/>
        </authorList>
    </citation>
    <scope>NUCLEOTIDE SEQUENCE [LARGE SCALE GENOMIC DNA]</scope>
    <source>
        <strain evidence="2 3">LF1</strain>
    </source>
</reference>
<dbReference type="EMBL" id="JASGBI010000001">
    <property type="protein sequence ID" value="MDI9238832.1"/>
    <property type="molecule type" value="Genomic_DNA"/>
</dbReference>
<dbReference type="RefSeq" id="WP_283212271.1">
    <property type="nucleotide sequence ID" value="NZ_JASGBI010000001.1"/>
</dbReference>
<dbReference type="EC" id="2.1.1.-" evidence="2"/>
<name>A0ABT6XFA0_9GAMM</name>
<dbReference type="GO" id="GO:0032259">
    <property type="term" value="P:methylation"/>
    <property type="evidence" value="ECO:0007669"/>
    <property type="project" value="UniProtKB-KW"/>
</dbReference>